<evidence type="ECO:0000313" key="1">
    <source>
        <dbReference type="EMBL" id="KAG0436373.1"/>
    </source>
</evidence>
<comment type="caution">
    <text evidence="1">The sequence shown here is derived from an EMBL/GenBank/DDBJ whole genome shotgun (WGS) entry which is preliminary data.</text>
</comment>
<gene>
    <name evidence="1" type="ORF">HPB47_017987</name>
</gene>
<accession>A0AC60QNV3</accession>
<evidence type="ECO:0000313" key="2">
    <source>
        <dbReference type="Proteomes" id="UP000805193"/>
    </source>
</evidence>
<keyword evidence="2" id="KW-1185">Reference proteome</keyword>
<dbReference type="EMBL" id="JABSTQ010006993">
    <property type="protein sequence ID" value="KAG0436373.1"/>
    <property type="molecule type" value="Genomic_DNA"/>
</dbReference>
<protein>
    <submittedName>
        <fullName evidence="1">Uncharacterized protein</fullName>
    </submittedName>
</protein>
<organism evidence="1 2">
    <name type="scientific">Ixodes persulcatus</name>
    <name type="common">Taiga tick</name>
    <dbReference type="NCBI Taxonomy" id="34615"/>
    <lineage>
        <taxon>Eukaryota</taxon>
        <taxon>Metazoa</taxon>
        <taxon>Ecdysozoa</taxon>
        <taxon>Arthropoda</taxon>
        <taxon>Chelicerata</taxon>
        <taxon>Arachnida</taxon>
        <taxon>Acari</taxon>
        <taxon>Parasitiformes</taxon>
        <taxon>Ixodida</taxon>
        <taxon>Ixodoidea</taxon>
        <taxon>Ixodidae</taxon>
        <taxon>Ixodinae</taxon>
        <taxon>Ixodes</taxon>
    </lineage>
</organism>
<dbReference type="Proteomes" id="UP000805193">
    <property type="component" value="Unassembled WGS sequence"/>
</dbReference>
<reference evidence="1 2" key="1">
    <citation type="journal article" date="2020" name="Cell">
        <title>Large-Scale Comparative Analyses of Tick Genomes Elucidate Their Genetic Diversity and Vector Capacities.</title>
        <authorList>
            <consortium name="Tick Genome and Microbiome Consortium (TIGMIC)"/>
            <person name="Jia N."/>
            <person name="Wang J."/>
            <person name="Shi W."/>
            <person name="Du L."/>
            <person name="Sun Y."/>
            <person name="Zhan W."/>
            <person name="Jiang J.F."/>
            <person name="Wang Q."/>
            <person name="Zhang B."/>
            <person name="Ji P."/>
            <person name="Bell-Sakyi L."/>
            <person name="Cui X.M."/>
            <person name="Yuan T.T."/>
            <person name="Jiang B.G."/>
            <person name="Yang W.F."/>
            <person name="Lam T.T."/>
            <person name="Chang Q.C."/>
            <person name="Ding S.J."/>
            <person name="Wang X.J."/>
            <person name="Zhu J.G."/>
            <person name="Ruan X.D."/>
            <person name="Zhao L."/>
            <person name="Wei J.T."/>
            <person name="Ye R.Z."/>
            <person name="Que T.C."/>
            <person name="Du C.H."/>
            <person name="Zhou Y.H."/>
            <person name="Cheng J.X."/>
            <person name="Dai P.F."/>
            <person name="Guo W.B."/>
            <person name="Han X.H."/>
            <person name="Huang E.J."/>
            <person name="Li L.F."/>
            <person name="Wei W."/>
            <person name="Gao Y.C."/>
            <person name="Liu J.Z."/>
            <person name="Shao H.Z."/>
            <person name="Wang X."/>
            <person name="Wang C.C."/>
            <person name="Yang T.C."/>
            <person name="Huo Q.B."/>
            <person name="Li W."/>
            <person name="Chen H.Y."/>
            <person name="Chen S.E."/>
            <person name="Zhou L.G."/>
            <person name="Ni X.B."/>
            <person name="Tian J.H."/>
            <person name="Sheng Y."/>
            <person name="Liu T."/>
            <person name="Pan Y.S."/>
            <person name="Xia L.Y."/>
            <person name="Li J."/>
            <person name="Zhao F."/>
            <person name="Cao W.C."/>
        </authorList>
    </citation>
    <scope>NUCLEOTIDE SEQUENCE [LARGE SCALE GENOMIC DNA]</scope>
    <source>
        <strain evidence="1">Iper-2018</strain>
    </source>
</reference>
<name>A0AC60QNV3_IXOPE</name>
<sequence>MGLTARALRPTGGRPLGMDGIRDFNAPHTTRGYNKNTPKGNKLLAIIKRQHLSLLNDPNSPTRHGNSVERDTTPDLTLLKRPTKATWTKTHDTLTSDHTLIKINLYAENYERSKRPH</sequence>
<proteinExistence type="predicted"/>